<dbReference type="CDD" id="cd03047">
    <property type="entry name" value="GST_N_2"/>
    <property type="match status" value="1"/>
</dbReference>
<evidence type="ECO:0000313" key="6">
    <source>
        <dbReference type="Proteomes" id="UP001149074"/>
    </source>
</evidence>
<evidence type="ECO:0000256" key="1">
    <source>
        <dbReference type="ARBA" id="ARBA00007409"/>
    </source>
</evidence>
<dbReference type="InterPro" id="IPR010987">
    <property type="entry name" value="Glutathione-S-Trfase_C-like"/>
</dbReference>
<protein>
    <recommendedName>
        <fullName evidence="7">Glutathione S-transferase</fullName>
    </recommendedName>
</protein>
<dbReference type="SFLD" id="SFLDG01150">
    <property type="entry name" value="Main.1:_Beta-like"/>
    <property type="match status" value="1"/>
</dbReference>
<evidence type="ECO:0000259" key="3">
    <source>
        <dbReference type="PROSITE" id="PS50404"/>
    </source>
</evidence>
<evidence type="ECO:0000313" key="5">
    <source>
        <dbReference type="EMBL" id="KAJ5110228.1"/>
    </source>
</evidence>
<dbReference type="SUPFAM" id="SSF47616">
    <property type="entry name" value="GST C-terminal domain-like"/>
    <property type="match status" value="1"/>
</dbReference>
<dbReference type="SFLD" id="SFLDG00358">
    <property type="entry name" value="Main_(cytGST)"/>
    <property type="match status" value="1"/>
</dbReference>
<dbReference type="Proteomes" id="UP001149074">
    <property type="component" value="Unassembled WGS sequence"/>
</dbReference>
<organism evidence="5 6">
    <name type="scientific">Penicillium argentinense</name>
    <dbReference type="NCBI Taxonomy" id="1131581"/>
    <lineage>
        <taxon>Eukaryota</taxon>
        <taxon>Fungi</taxon>
        <taxon>Dikarya</taxon>
        <taxon>Ascomycota</taxon>
        <taxon>Pezizomycotina</taxon>
        <taxon>Eurotiomycetes</taxon>
        <taxon>Eurotiomycetidae</taxon>
        <taxon>Eurotiales</taxon>
        <taxon>Aspergillaceae</taxon>
        <taxon>Penicillium</taxon>
    </lineage>
</organism>
<dbReference type="Pfam" id="PF13410">
    <property type="entry name" value="GST_C_2"/>
    <property type="match status" value="1"/>
</dbReference>
<name>A0A9W9G193_9EURO</name>
<dbReference type="InterPro" id="IPR036249">
    <property type="entry name" value="Thioredoxin-like_sf"/>
</dbReference>
<dbReference type="SFLD" id="SFLDS00019">
    <property type="entry name" value="Glutathione_Transferase_(cytos"/>
    <property type="match status" value="1"/>
</dbReference>
<keyword evidence="2" id="KW-0808">Transferase</keyword>
<dbReference type="GeneID" id="81354346"/>
<dbReference type="InterPro" id="IPR040079">
    <property type="entry name" value="Glutathione_S-Trfase"/>
</dbReference>
<accession>A0A9W9G193</accession>
<dbReference type="PROSITE" id="PS50404">
    <property type="entry name" value="GST_NTER"/>
    <property type="match status" value="1"/>
</dbReference>
<dbReference type="InterPro" id="IPR004045">
    <property type="entry name" value="Glutathione_S-Trfase_N"/>
</dbReference>
<evidence type="ECO:0000259" key="4">
    <source>
        <dbReference type="PROSITE" id="PS50405"/>
    </source>
</evidence>
<dbReference type="Gene3D" id="1.20.1050.10">
    <property type="match status" value="1"/>
</dbReference>
<dbReference type="InterPro" id="IPR036282">
    <property type="entry name" value="Glutathione-S-Trfase_C_sf"/>
</dbReference>
<evidence type="ECO:0000256" key="2">
    <source>
        <dbReference type="ARBA" id="ARBA00022679"/>
    </source>
</evidence>
<dbReference type="SUPFAM" id="SSF52833">
    <property type="entry name" value="Thioredoxin-like"/>
    <property type="match status" value="1"/>
</dbReference>
<dbReference type="FunFam" id="3.40.30.10:FF:000039">
    <property type="entry name" value="Glutathione S-transferase domain"/>
    <property type="match status" value="1"/>
</dbReference>
<dbReference type="GO" id="GO:0016740">
    <property type="term" value="F:transferase activity"/>
    <property type="evidence" value="ECO:0007669"/>
    <property type="project" value="UniProtKB-KW"/>
</dbReference>
<sequence length="216" mass="25107">MAMLEVWGRRTSSNVQALMWCIGELGLPYNRHDIGHRYGGNETPEFLSMNPNGTVPVLQDGDSGPLWETGAILRYLADRYGKDEFWPKDYQRRASVDKWAEWSKLNIAMAFTSPIFWRVVRTAPSKQDQGAIDSAIAHLDRFLDIAETQLSTQLFIAGDTFTLADIQFGHILFRYFDIPITRKERPNLRRYYDALTNRNAYREHVMIEYEELRVSH</sequence>
<dbReference type="EMBL" id="JAPQKI010000003">
    <property type="protein sequence ID" value="KAJ5110228.1"/>
    <property type="molecule type" value="Genomic_DNA"/>
</dbReference>
<feature type="domain" description="GST N-terminal" evidence="3">
    <location>
        <begin position="2"/>
        <end position="84"/>
    </location>
</feature>
<dbReference type="PANTHER" id="PTHR44051">
    <property type="entry name" value="GLUTATHIONE S-TRANSFERASE-RELATED"/>
    <property type="match status" value="1"/>
</dbReference>
<proteinExistence type="inferred from homology"/>
<dbReference type="PROSITE" id="PS50405">
    <property type="entry name" value="GST_CTER"/>
    <property type="match status" value="1"/>
</dbReference>
<dbReference type="Pfam" id="PF02798">
    <property type="entry name" value="GST_N"/>
    <property type="match status" value="1"/>
</dbReference>
<dbReference type="AlphaFoldDB" id="A0A9W9G193"/>
<reference evidence="5" key="1">
    <citation type="submission" date="2022-11" db="EMBL/GenBank/DDBJ databases">
        <authorList>
            <person name="Petersen C."/>
        </authorList>
    </citation>
    <scope>NUCLEOTIDE SEQUENCE</scope>
    <source>
        <strain evidence="5">IBT 30761</strain>
    </source>
</reference>
<feature type="domain" description="GST C-terminal" evidence="4">
    <location>
        <begin position="89"/>
        <end position="216"/>
    </location>
</feature>
<comment type="caution">
    <text evidence="5">The sequence shown here is derived from an EMBL/GenBank/DDBJ whole genome shotgun (WGS) entry which is preliminary data.</text>
</comment>
<dbReference type="Gene3D" id="3.40.30.10">
    <property type="entry name" value="Glutaredoxin"/>
    <property type="match status" value="1"/>
</dbReference>
<gene>
    <name evidence="5" type="ORF">N7532_002873</name>
</gene>
<evidence type="ECO:0008006" key="7">
    <source>
        <dbReference type="Google" id="ProtNLM"/>
    </source>
</evidence>
<keyword evidence="6" id="KW-1185">Reference proteome</keyword>
<dbReference type="RefSeq" id="XP_056478339.1">
    <property type="nucleotide sequence ID" value="XM_056615367.1"/>
</dbReference>
<dbReference type="PANTHER" id="PTHR44051:SF19">
    <property type="entry name" value="DISULFIDE-BOND OXIDOREDUCTASE YFCG"/>
    <property type="match status" value="1"/>
</dbReference>
<reference evidence="5" key="2">
    <citation type="journal article" date="2023" name="IMA Fungus">
        <title>Comparative genomic study of the Penicillium genus elucidates a diverse pangenome and 15 lateral gene transfer events.</title>
        <authorList>
            <person name="Petersen C."/>
            <person name="Sorensen T."/>
            <person name="Nielsen M.R."/>
            <person name="Sondergaard T.E."/>
            <person name="Sorensen J.L."/>
            <person name="Fitzpatrick D.A."/>
            <person name="Frisvad J.C."/>
            <person name="Nielsen K.L."/>
        </authorList>
    </citation>
    <scope>NUCLEOTIDE SEQUENCE</scope>
    <source>
        <strain evidence="5">IBT 30761</strain>
    </source>
</reference>
<comment type="similarity">
    <text evidence="1">Belongs to the GST superfamily.</text>
</comment>
<dbReference type="OrthoDB" id="249703at2759"/>